<name>A0AAV0T7U7_9STRA</name>
<reference evidence="1" key="1">
    <citation type="submission" date="2022-12" db="EMBL/GenBank/DDBJ databases">
        <authorList>
            <person name="Webb A."/>
        </authorList>
    </citation>
    <scope>NUCLEOTIDE SEQUENCE</scope>
    <source>
        <strain evidence="1">Pd1</strain>
    </source>
</reference>
<gene>
    <name evidence="1" type="ORF">PDE001_LOCUS1457</name>
</gene>
<evidence type="ECO:0000313" key="1">
    <source>
        <dbReference type="EMBL" id="CAI5716175.1"/>
    </source>
</evidence>
<proteinExistence type="predicted"/>
<organism evidence="1 2">
    <name type="scientific">Peronospora destructor</name>
    <dbReference type="NCBI Taxonomy" id="86335"/>
    <lineage>
        <taxon>Eukaryota</taxon>
        <taxon>Sar</taxon>
        <taxon>Stramenopiles</taxon>
        <taxon>Oomycota</taxon>
        <taxon>Peronosporomycetes</taxon>
        <taxon>Peronosporales</taxon>
        <taxon>Peronosporaceae</taxon>
        <taxon>Peronospora</taxon>
    </lineage>
</organism>
<keyword evidence="2" id="KW-1185">Reference proteome</keyword>
<evidence type="ECO:0000313" key="2">
    <source>
        <dbReference type="Proteomes" id="UP001162029"/>
    </source>
</evidence>
<protein>
    <submittedName>
        <fullName evidence="1">Uncharacterized protein</fullName>
    </submittedName>
</protein>
<comment type="caution">
    <text evidence="1">The sequence shown here is derived from an EMBL/GenBank/DDBJ whole genome shotgun (WGS) entry which is preliminary data.</text>
</comment>
<dbReference type="AlphaFoldDB" id="A0AAV0T7U7"/>
<sequence>MDKMVDAYRIVFSKQQTIKLFAERKDKGRTWNDHLLYLVALQEATNSGEGLILENIVKYAQSESQALIIGQYNRYRTDYLTPAEDIVSFIQGLEDETVRDRHTGRALVNAVTDTKRCHK</sequence>
<dbReference type="EMBL" id="CANTFM010000241">
    <property type="protein sequence ID" value="CAI5716175.1"/>
    <property type="molecule type" value="Genomic_DNA"/>
</dbReference>
<accession>A0AAV0T7U7</accession>
<dbReference type="Proteomes" id="UP001162029">
    <property type="component" value="Unassembled WGS sequence"/>
</dbReference>